<evidence type="ECO:0000256" key="6">
    <source>
        <dbReference type="ARBA" id="ARBA00023014"/>
    </source>
</evidence>
<dbReference type="GO" id="GO:0051539">
    <property type="term" value="F:4 iron, 4 sulfur cluster binding"/>
    <property type="evidence" value="ECO:0007669"/>
    <property type="project" value="UniProtKB-KW"/>
</dbReference>
<dbReference type="EMBL" id="SOJK01000277">
    <property type="protein sequence ID" value="TET43266.1"/>
    <property type="molecule type" value="Genomic_DNA"/>
</dbReference>
<name>A0A523UL60_UNCAE</name>
<evidence type="ECO:0000313" key="9">
    <source>
        <dbReference type="Proteomes" id="UP000320679"/>
    </source>
</evidence>
<keyword evidence="2" id="KW-0004">4Fe-4S</keyword>
<keyword evidence="5" id="KW-0408">Iron</keyword>
<evidence type="ECO:0000256" key="1">
    <source>
        <dbReference type="ARBA" id="ARBA00001966"/>
    </source>
</evidence>
<dbReference type="AlphaFoldDB" id="A0A523UL60"/>
<dbReference type="PROSITE" id="PS51918">
    <property type="entry name" value="RADICAL_SAM"/>
    <property type="match status" value="1"/>
</dbReference>
<dbReference type="GO" id="GO:0003824">
    <property type="term" value="F:catalytic activity"/>
    <property type="evidence" value="ECO:0007669"/>
    <property type="project" value="InterPro"/>
</dbReference>
<comment type="caution">
    <text evidence="8">The sequence shown here is derived from an EMBL/GenBank/DDBJ whole genome shotgun (WGS) entry which is preliminary data.</text>
</comment>
<dbReference type="InterPro" id="IPR007197">
    <property type="entry name" value="rSAM"/>
</dbReference>
<protein>
    <submittedName>
        <fullName evidence="8">Radical SAM protein</fullName>
    </submittedName>
</protein>
<dbReference type="Proteomes" id="UP000320679">
    <property type="component" value="Unassembled WGS sequence"/>
</dbReference>
<evidence type="ECO:0000259" key="7">
    <source>
        <dbReference type="PROSITE" id="PS51918"/>
    </source>
</evidence>
<dbReference type="InterPro" id="IPR040084">
    <property type="entry name" value="GTPase_Obg"/>
</dbReference>
<keyword evidence="3" id="KW-0949">S-adenosyl-L-methionine</keyword>
<reference evidence="8 9" key="1">
    <citation type="submission" date="2019-03" db="EMBL/GenBank/DDBJ databases">
        <title>Metabolic potential of uncultured bacteria and archaea associated with petroleum seepage in deep-sea sediments.</title>
        <authorList>
            <person name="Dong X."/>
            <person name="Hubert C."/>
        </authorList>
    </citation>
    <scope>NUCLEOTIDE SEQUENCE [LARGE SCALE GENOMIC DNA]</scope>
    <source>
        <strain evidence="8">E29_bin78</strain>
    </source>
</reference>
<dbReference type="CDD" id="cd01335">
    <property type="entry name" value="Radical_SAM"/>
    <property type="match status" value="1"/>
</dbReference>
<evidence type="ECO:0000256" key="3">
    <source>
        <dbReference type="ARBA" id="ARBA00022691"/>
    </source>
</evidence>
<comment type="cofactor">
    <cofactor evidence="1">
        <name>[4Fe-4S] cluster</name>
        <dbReference type="ChEBI" id="CHEBI:49883"/>
    </cofactor>
</comment>
<dbReference type="InterPro" id="IPR013785">
    <property type="entry name" value="Aldolase_TIM"/>
</dbReference>
<dbReference type="PANTHER" id="PTHR43787">
    <property type="entry name" value="FEMO COFACTOR BIOSYNTHESIS PROTEIN NIFB-RELATED"/>
    <property type="match status" value="1"/>
</dbReference>
<evidence type="ECO:0000256" key="5">
    <source>
        <dbReference type="ARBA" id="ARBA00023004"/>
    </source>
</evidence>
<keyword evidence="6" id="KW-0411">Iron-sulfur</keyword>
<dbReference type="SFLD" id="SFLDG01083">
    <property type="entry name" value="Uncharacterised_Radical_SAM_Su"/>
    <property type="match status" value="1"/>
</dbReference>
<dbReference type="Pfam" id="PF04055">
    <property type="entry name" value="Radical_SAM"/>
    <property type="match status" value="1"/>
</dbReference>
<dbReference type="PANTHER" id="PTHR43787:SF11">
    <property type="entry name" value="UPF0026 PROTEIN SLR1464"/>
    <property type="match status" value="1"/>
</dbReference>
<dbReference type="Gene3D" id="3.20.20.70">
    <property type="entry name" value="Aldolase class I"/>
    <property type="match status" value="1"/>
</dbReference>
<evidence type="ECO:0000256" key="2">
    <source>
        <dbReference type="ARBA" id="ARBA00022485"/>
    </source>
</evidence>
<dbReference type="SFLD" id="SFLDS00029">
    <property type="entry name" value="Radical_SAM"/>
    <property type="match status" value="1"/>
</dbReference>
<evidence type="ECO:0000313" key="8">
    <source>
        <dbReference type="EMBL" id="TET43266.1"/>
    </source>
</evidence>
<sequence length="311" mass="35253">MKEVFGPVPSRRLGFSLGVDLVPFKTCTLDCVYCQLGRTTYKTLKRQEYAPMEGILPEVEKVLNKGKRVDYITFSGSGEPTLHSGIGKMISKIKRISSIPVAVITNGTLLNQGQVQEDLWAADLVIPSLDAVDERIFQRINRPHASLNTKMIIRGLDDFAGKFPGKIWLEVMLVRGLNDSKEHIQKIANIMGRLPVEKVQLNTPHRPPAEDFARAVSSLDLRRQGRIFGGNCEIIPDLAPAREKILPNEEAKNMAEAILSLIRRRPVSLDDISLALGRSRNEILKYLEFWSTRGKIKSRVYQRKRYYQKRD</sequence>
<gene>
    <name evidence="8" type="ORF">E3J59_06690</name>
</gene>
<keyword evidence="4" id="KW-0479">Metal-binding</keyword>
<dbReference type="GO" id="GO:0046872">
    <property type="term" value="F:metal ion binding"/>
    <property type="evidence" value="ECO:0007669"/>
    <property type="project" value="UniProtKB-KW"/>
</dbReference>
<dbReference type="SUPFAM" id="SSF102114">
    <property type="entry name" value="Radical SAM enzymes"/>
    <property type="match status" value="1"/>
</dbReference>
<organism evidence="8 9">
    <name type="scientific">Aerophobetes bacterium</name>
    <dbReference type="NCBI Taxonomy" id="2030807"/>
    <lineage>
        <taxon>Bacteria</taxon>
        <taxon>Candidatus Aerophobota</taxon>
    </lineage>
</organism>
<dbReference type="InterPro" id="IPR058240">
    <property type="entry name" value="rSAM_sf"/>
</dbReference>
<proteinExistence type="predicted"/>
<accession>A0A523UL60</accession>
<evidence type="ECO:0000256" key="4">
    <source>
        <dbReference type="ARBA" id="ARBA00022723"/>
    </source>
</evidence>
<feature type="domain" description="Radical SAM core" evidence="7">
    <location>
        <begin position="13"/>
        <end position="263"/>
    </location>
</feature>